<dbReference type="PANTHER" id="PTHR41259">
    <property type="entry name" value="DOUBLE-STRAND BREAK REPAIR RAD50 ATPASE, PUTATIVE-RELATED"/>
    <property type="match status" value="1"/>
</dbReference>
<keyword evidence="5" id="KW-1185">Reference proteome</keyword>
<feature type="region of interest" description="Disordered" evidence="2">
    <location>
        <begin position="566"/>
        <end position="590"/>
    </location>
</feature>
<dbReference type="EMBL" id="JAAXOQ010000010">
    <property type="protein sequence ID" value="NKY18630.1"/>
    <property type="molecule type" value="Genomic_DNA"/>
</dbReference>
<evidence type="ECO:0000259" key="3">
    <source>
        <dbReference type="Pfam" id="PF13514"/>
    </source>
</evidence>
<evidence type="ECO:0000256" key="2">
    <source>
        <dbReference type="SAM" id="MobiDB-lite"/>
    </source>
</evidence>
<sequence>MRLHRLAIKDFRGVAEREISFADTGVTLLHGPNEAGKSSMVEALQLLLDVKATSKSQRVEAVCPAHRDAGPFVEAELTVGPYRFVYAKQYHRRPGTVLTVLEPAPQQLTGGSAESWVAEQMRTYVDGDLLKALTVLQGPGAGQPSLRDSSAFAKALDAASGGAGEDEPGAERLAEAVAAERARYFTPTGRPTNELSAARAREAAARAALDAAEAALREVDRVADQHALASARLSTLAEARSAAVAALEAVGADQERMTRLQSQAAQARAVLESATLREQHAGEAAYRRRRLLEQQALATERAAQVRVVRDRALADREVLTAEASWLETTVHELSAVAADRRERKAQAQYAVDYARESVGYQRLGKRIEQAQLLGKDVEGARNRLAQNPIDRRVLQTIAVAEQRHERAQARFSALAATLQLERLGFSDVLVDGRNIGEEPVEVVAGNGMVIEVPGAVRIEVVQRGESADAAAEVKAAHSALLAACRDAGAASVEEARELHEQREAIEIELQEARIALAHALGEHTAEELRRLAEESAERIVALETAVAPELLAVDPERAKANLMEATQAEVSSRDEERRTREQLGSKQQELLRATTDAQVAADRLQHVDSRAAELTAELERARAEAADDALGVAADAAVAAREAAATDAAAHDRAAQEADVAGFAARLGAAKLHAEQAQAAEASARDELSALNGQLQLFQADGRRDRLDTAAAEHVHAERALTSVEERARAAALLHDTLTARRDARRARVQAPYQRALEDLGRTVFGDPLTITVGDDLTIASRTVDGVTVPFESLSGGAQEQLGVLSRLACARLVDGADGAPVIFDDALGHSDPARLGAMADALVEAGRGAQVIVFSCVPGRFDALRGRDGVTEVALEANLM</sequence>
<dbReference type="PANTHER" id="PTHR41259:SF1">
    <property type="entry name" value="DOUBLE-STRAND BREAK REPAIR RAD50 ATPASE, PUTATIVE-RELATED"/>
    <property type="match status" value="1"/>
</dbReference>
<dbReference type="AlphaFoldDB" id="A0A846X447"/>
<protein>
    <submittedName>
        <fullName evidence="4">AAA family ATPase</fullName>
    </submittedName>
</protein>
<evidence type="ECO:0000313" key="5">
    <source>
        <dbReference type="Proteomes" id="UP000582646"/>
    </source>
</evidence>
<dbReference type="InterPro" id="IPR038734">
    <property type="entry name" value="YhaN_AAA"/>
</dbReference>
<dbReference type="Pfam" id="PF13514">
    <property type="entry name" value="AAA_27"/>
    <property type="match status" value="1"/>
</dbReference>
<dbReference type="Gene3D" id="3.40.50.300">
    <property type="entry name" value="P-loop containing nucleotide triphosphate hydrolases"/>
    <property type="match status" value="2"/>
</dbReference>
<proteinExistence type="predicted"/>
<name>A0A846X447_9ACTN</name>
<dbReference type="RefSeq" id="WP_168545656.1">
    <property type="nucleotide sequence ID" value="NZ_JAAXOQ010000010.1"/>
</dbReference>
<reference evidence="4 5" key="1">
    <citation type="submission" date="2020-04" db="EMBL/GenBank/DDBJ databases">
        <title>MicrobeNet Type strains.</title>
        <authorList>
            <person name="Nicholson A.C."/>
        </authorList>
    </citation>
    <scope>NUCLEOTIDE SEQUENCE [LARGE SCALE GENOMIC DNA]</scope>
    <source>
        <strain evidence="4 5">DSM 44113</strain>
    </source>
</reference>
<keyword evidence="1" id="KW-0175">Coiled coil</keyword>
<feature type="coiled-coil region" evidence="1">
    <location>
        <begin position="495"/>
        <end position="545"/>
    </location>
</feature>
<evidence type="ECO:0000256" key="1">
    <source>
        <dbReference type="SAM" id="Coils"/>
    </source>
</evidence>
<dbReference type="SUPFAM" id="SSF52540">
    <property type="entry name" value="P-loop containing nucleoside triphosphate hydrolases"/>
    <property type="match status" value="1"/>
</dbReference>
<evidence type="ECO:0000313" key="4">
    <source>
        <dbReference type="EMBL" id="NKY18630.1"/>
    </source>
</evidence>
<organism evidence="4 5">
    <name type="scientific">Tsukamurella spumae</name>
    <dbReference type="NCBI Taxonomy" id="44753"/>
    <lineage>
        <taxon>Bacteria</taxon>
        <taxon>Bacillati</taxon>
        <taxon>Actinomycetota</taxon>
        <taxon>Actinomycetes</taxon>
        <taxon>Mycobacteriales</taxon>
        <taxon>Tsukamurellaceae</taxon>
        <taxon>Tsukamurella</taxon>
    </lineage>
</organism>
<dbReference type="InterPro" id="IPR027417">
    <property type="entry name" value="P-loop_NTPase"/>
</dbReference>
<feature type="domain" description="YhaN AAA" evidence="3">
    <location>
        <begin position="1"/>
        <end position="211"/>
    </location>
</feature>
<accession>A0A846X447</accession>
<comment type="caution">
    <text evidence="4">The sequence shown here is derived from an EMBL/GenBank/DDBJ whole genome shotgun (WGS) entry which is preliminary data.</text>
</comment>
<gene>
    <name evidence="4" type="ORF">HF999_09630</name>
</gene>
<feature type="compositionally biased region" description="Basic and acidic residues" evidence="2">
    <location>
        <begin position="571"/>
        <end position="583"/>
    </location>
</feature>
<dbReference type="Proteomes" id="UP000582646">
    <property type="component" value="Unassembled WGS sequence"/>
</dbReference>